<dbReference type="AlphaFoldDB" id="A0A9P6LPT7"/>
<feature type="compositionally biased region" description="Basic residues" evidence="1">
    <location>
        <begin position="135"/>
        <end position="148"/>
    </location>
</feature>
<evidence type="ECO:0000256" key="1">
    <source>
        <dbReference type="SAM" id="MobiDB-lite"/>
    </source>
</evidence>
<protein>
    <submittedName>
        <fullName evidence="2">Uncharacterized protein</fullName>
    </submittedName>
</protein>
<dbReference type="EMBL" id="JAATWM020000004">
    <property type="protein sequence ID" value="KAF9880801.1"/>
    <property type="molecule type" value="Genomic_DNA"/>
</dbReference>
<dbReference type="RefSeq" id="XP_038750262.1">
    <property type="nucleotide sequence ID" value="XM_038884562.1"/>
</dbReference>
<accession>A0A9P6LPT7</accession>
<feature type="region of interest" description="Disordered" evidence="1">
    <location>
        <begin position="1"/>
        <end position="39"/>
    </location>
</feature>
<evidence type="ECO:0000313" key="2">
    <source>
        <dbReference type="EMBL" id="KAF9880801.1"/>
    </source>
</evidence>
<proteinExistence type="predicted"/>
<evidence type="ECO:0000313" key="3">
    <source>
        <dbReference type="Proteomes" id="UP000781932"/>
    </source>
</evidence>
<sequence>MGQCVSSGGGDSTTATNANSSQPEPRCQAPGCQRSNDPTSSSRYCAQHAALCRRQGCTRPRYRKGPYCQEHLYTCRVSKCSNDQAKVIDAWFTNNSCLEHQPEDVLRAYFYGDAAEPDLLSSGAQQQQQVNNNNHRQRARRRRSRPKSKPIPVPAAAPSDERSSDSDDENDATAHRLSTVLSTIGEDAAAGDVDPLRPSIMKLAEDPRDADEPTTPRRSQKTVHFADSPPRPSTAEKRPVVAEVWWTTEPPANGQPQPPPSHRLRTSRNRRSLDGRRQSPRTSSSAVTVAGHGRERRYHPGGGGGSGNNSSSSSKAADGKRTTRTRSNR</sequence>
<feature type="compositionally biased region" description="Low complexity" evidence="1">
    <location>
        <begin position="125"/>
        <end position="134"/>
    </location>
</feature>
<name>A0A9P6LPT7_9PEZI</name>
<feature type="region of interest" description="Disordered" evidence="1">
    <location>
        <begin position="121"/>
        <end position="172"/>
    </location>
</feature>
<feature type="region of interest" description="Disordered" evidence="1">
    <location>
        <begin position="203"/>
        <end position="329"/>
    </location>
</feature>
<feature type="compositionally biased region" description="Basic and acidic residues" evidence="1">
    <location>
        <begin position="203"/>
        <end position="215"/>
    </location>
</feature>
<gene>
    <name evidence="2" type="ORF">CkaCkLH20_01843</name>
</gene>
<comment type="caution">
    <text evidence="2">The sequence shown here is derived from an EMBL/GenBank/DDBJ whole genome shotgun (WGS) entry which is preliminary data.</text>
</comment>
<dbReference type="OrthoDB" id="4846444at2759"/>
<feature type="compositionally biased region" description="Polar residues" evidence="1">
    <location>
        <begin position="1"/>
        <end position="23"/>
    </location>
</feature>
<dbReference type="Proteomes" id="UP000781932">
    <property type="component" value="Unassembled WGS sequence"/>
</dbReference>
<reference evidence="2" key="1">
    <citation type="submission" date="2020-03" db="EMBL/GenBank/DDBJ databases">
        <authorList>
            <person name="He L."/>
        </authorList>
    </citation>
    <scope>NUCLEOTIDE SEQUENCE</scope>
    <source>
        <strain evidence="2">CkLH20</strain>
    </source>
</reference>
<keyword evidence="3" id="KW-1185">Reference proteome</keyword>
<organism evidence="2 3">
    <name type="scientific">Colletotrichum karsti</name>
    <dbReference type="NCBI Taxonomy" id="1095194"/>
    <lineage>
        <taxon>Eukaryota</taxon>
        <taxon>Fungi</taxon>
        <taxon>Dikarya</taxon>
        <taxon>Ascomycota</taxon>
        <taxon>Pezizomycotina</taxon>
        <taxon>Sordariomycetes</taxon>
        <taxon>Hypocreomycetidae</taxon>
        <taxon>Glomerellales</taxon>
        <taxon>Glomerellaceae</taxon>
        <taxon>Colletotrichum</taxon>
        <taxon>Colletotrichum boninense species complex</taxon>
    </lineage>
</organism>
<reference evidence="2" key="2">
    <citation type="submission" date="2020-11" db="EMBL/GenBank/DDBJ databases">
        <title>Whole genome sequencing of Colletotrichum sp.</title>
        <authorList>
            <person name="Li H."/>
        </authorList>
    </citation>
    <scope>NUCLEOTIDE SEQUENCE</scope>
    <source>
        <strain evidence="2">CkLH20</strain>
    </source>
</reference>
<dbReference type="GeneID" id="62157636"/>